<protein>
    <submittedName>
        <fullName evidence="1">Uncharacterized protein</fullName>
    </submittedName>
</protein>
<dbReference type="Proteomes" id="UP000830395">
    <property type="component" value="Chromosome 8"/>
</dbReference>
<organism evidence="1 2">
    <name type="scientific">Pangasius djambal</name>
    <dbReference type="NCBI Taxonomy" id="1691987"/>
    <lineage>
        <taxon>Eukaryota</taxon>
        <taxon>Metazoa</taxon>
        <taxon>Chordata</taxon>
        <taxon>Craniata</taxon>
        <taxon>Vertebrata</taxon>
        <taxon>Euteleostomi</taxon>
        <taxon>Actinopterygii</taxon>
        <taxon>Neopterygii</taxon>
        <taxon>Teleostei</taxon>
        <taxon>Ostariophysi</taxon>
        <taxon>Siluriformes</taxon>
        <taxon>Pangasiidae</taxon>
        <taxon>Pangasius</taxon>
    </lineage>
</organism>
<sequence length="171" mass="20025">MLVDFRRSRAHLSPVTIDREHMVVVRVRRHKVDFVLHNAHAAGKTTLRSRSLQSQCDKQPLSALKGCVPKYLEERKKQWHREAEERKQNIPDPSIPAGHTQMSDRERQETLQSLKETHRSLVSELLCLPVRADTLSVRSRREELDCRLSEIEEAIKIFSRNKVYIRNDSRP</sequence>
<reference evidence="1" key="1">
    <citation type="submission" date="2020-02" db="EMBL/GenBank/DDBJ databases">
        <title>Genome sequencing of the panga catfish, Pangasius djambal.</title>
        <authorList>
            <person name="Wen M."/>
            <person name="Zahm M."/>
            <person name="Roques C."/>
            <person name="Cabau C."/>
            <person name="Klopp C."/>
            <person name="Donnadieu C."/>
            <person name="Jouanno E."/>
            <person name="Avarre J.-C."/>
            <person name="Campet M."/>
            <person name="Ha T."/>
            <person name="Dugue R."/>
            <person name="Lampietro C."/>
            <person name="Louis A."/>
            <person name="Herpin A."/>
            <person name="Echchiki A."/>
            <person name="Berthelot C."/>
            <person name="Parey E."/>
            <person name="Roest-Crollius H."/>
            <person name="Braasch I."/>
            <person name="Postlethwait J.H."/>
            <person name="Bobe J."/>
            <person name="Montfort J."/>
            <person name="Bouchez O."/>
            <person name="Begum T."/>
            <person name="Schartl M."/>
            <person name="Gustiano R."/>
            <person name="Guiguen Y."/>
        </authorList>
    </citation>
    <scope>NUCLEOTIDE SEQUENCE</scope>
    <source>
        <strain evidence="1">Pdj_M5554</strain>
    </source>
</reference>
<accession>A0ACC5YHD5</accession>
<dbReference type="EMBL" id="CM040982">
    <property type="protein sequence ID" value="MCJ8735111.1"/>
    <property type="molecule type" value="Genomic_DNA"/>
</dbReference>
<keyword evidence="2" id="KW-1185">Reference proteome</keyword>
<evidence type="ECO:0000313" key="2">
    <source>
        <dbReference type="Proteomes" id="UP000830395"/>
    </source>
</evidence>
<evidence type="ECO:0000313" key="1">
    <source>
        <dbReference type="EMBL" id="MCJ8735111.1"/>
    </source>
</evidence>
<name>A0ACC5YHD5_9TELE</name>
<gene>
    <name evidence="1" type="ORF">PDJAM_G00243090</name>
</gene>
<comment type="caution">
    <text evidence="1">The sequence shown here is derived from an EMBL/GenBank/DDBJ whole genome shotgun (WGS) entry which is preliminary data.</text>
</comment>
<proteinExistence type="predicted"/>